<dbReference type="Pfam" id="PF00176">
    <property type="entry name" value="SNF2-rel_dom"/>
    <property type="match status" value="1"/>
</dbReference>
<keyword evidence="2" id="KW-0378">Hydrolase</keyword>
<accession>A0A9P9AGC4</accession>
<dbReference type="CDD" id="cd18793">
    <property type="entry name" value="SF2_C_SNF"/>
    <property type="match status" value="1"/>
</dbReference>
<dbReference type="InterPro" id="IPR001650">
    <property type="entry name" value="Helicase_C-like"/>
</dbReference>
<protein>
    <submittedName>
        <fullName evidence="6">SNF2 family N-terminal domain-containing protein</fullName>
    </submittedName>
</protein>
<reference evidence="6 7" key="1">
    <citation type="journal article" date="2021" name="Nat. Commun.">
        <title>Genetic determinants of endophytism in the Arabidopsis root mycobiome.</title>
        <authorList>
            <person name="Mesny F."/>
            <person name="Miyauchi S."/>
            <person name="Thiergart T."/>
            <person name="Pickel B."/>
            <person name="Atanasova L."/>
            <person name="Karlsson M."/>
            <person name="Huettel B."/>
            <person name="Barry K.W."/>
            <person name="Haridas S."/>
            <person name="Chen C."/>
            <person name="Bauer D."/>
            <person name="Andreopoulos W."/>
            <person name="Pangilinan J."/>
            <person name="LaButti K."/>
            <person name="Riley R."/>
            <person name="Lipzen A."/>
            <person name="Clum A."/>
            <person name="Drula E."/>
            <person name="Henrissat B."/>
            <person name="Kohler A."/>
            <person name="Grigoriev I.V."/>
            <person name="Martin F.M."/>
            <person name="Hacquard S."/>
        </authorList>
    </citation>
    <scope>NUCLEOTIDE SEQUENCE [LARGE SCALE GENOMIC DNA]</scope>
    <source>
        <strain evidence="6 7">MPI-CAGE-CH-0241</strain>
    </source>
</reference>
<dbReference type="GO" id="GO:0016787">
    <property type="term" value="F:hydrolase activity"/>
    <property type="evidence" value="ECO:0007669"/>
    <property type="project" value="UniProtKB-KW"/>
</dbReference>
<dbReference type="InterPro" id="IPR027417">
    <property type="entry name" value="P-loop_NTPase"/>
</dbReference>
<evidence type="ECO:0000256" key="3">
    <source>
        <dbReference type="ARBA" id="ARBA00022840"/>
    </source>
</evidence>
<dbReference type="GO" id="GO:0008094">
    <property type="term" value="F:ATP-dependent activity, acting on DNA"/>
    <property type="evidence" value="ECO:0007669"/>
    <property type="project" value="TreeGrafter"/>
</dbReference>
<proteinExistence type="predicted"/>
<keyword evidence="3" id="KW-0067">ATP-binding</keyword>
<dbReference type="Gene3D" id="3.40.50.10810">
    <property type="entry name" value="Tandem AAA-ATPase domain"/>
    <property type="match status" value="1"/>
</dbReference>
<gene>
    <name evidence="6" type="ORF">B0T10DRAFT_524417</name>
</gene>
<dbReference type="InterPro" id="IPR049730">
    <property type="entry name" value="SNF2/RAD54-like_C"/>
</dbReference>
<dbReference type="EMBL" id="JAGPYM010000102">
    <property type="protein sequence ID" value="KAH6867419.1"/>
    <property type="molecule type" value="Genomic_DNA"/>
</dbReference>
<dbReference type="Proteomes" id="UP000777438">
    <property type="component" value="Unassembled WGS sequence"/>
</dbReference>
<dbReference type="Pfam" id="PF00271">
    <property type="entry name" value="Helicase_C"/>
    <property type="match status" value="1"/>
</dbReference>
<evidence type="ECO:0000256" key="1">
    <source>
        <dbReference type="ARBA" id="ARBA00022741"/>
    </source>
</evidence>
<dbReference type="SMART" id="SM00490">
    <property type="entry name" value="HELICc"/>
    <property type="match status" value="1"/>
</dbReference>
<feature type="domain" description="Helicase ATP-binding" evidence="4">
    <location>
        <begin position="405"/>
        <end position="589"/>
    </location>
</feature>
<evidence type="ECO:0000259" key="4">
    <source>
        <dbReference type="PROSITE" id="PS51192"/>
    </source>
</evidence>
<dbReference type="PROSITE" id="PS51194">
    <property type="entry name" value="HELICASE_CTER"/>
    <property type="match status" value="1"/>
</dbReference>
<evidence type="ECO:0000313" key="7">
    <source>
        <dbReference type="Proteomes" id="UP000777438"/>
    </source>
</evidence>
<comment type="caution">
    <text evidence="6">The sequence shown here is derived from an EMBL/GenBank/DDBJ whole genome shotgun (WGS) entry which is preliminary data.</text>
</comment>
<dbReference type="InterPro" id="IPR038718">
    <property type="entry name" value="SNF2-like_sf"/>
</dbReference>
<dbReference type="GO" id="GO:0006281">
    <property type="term" value="P:DNA repair"/>
    <property type="evidence" value="ECO:0007669"/>
    <property type="project" value="TreeGrafter"/>
</dbReference>
<dbReference type="Gene3D" id="3.40.50.300">
    <property type="entry name" value="P-loop containing nucleotide triphosphate hydrolases"/>
    <property type="match status" value="1"/>
</dbReference>
<dbReference type="SUPFAM" id="SSF52540">
    <property type="entry name" value="P-loop containing nucleoside triphosphate hydrolases"/>
    <property type="match status" value="2"/>
</dbReference>
<dbReference type="PROSITE" id="PS51192">
    <property type="entry name" value="HELICASE_ATP_BIND_1"/>
    <property type="match status" value="1"/>
</dbReference>
<dbReference type="CDD" id="cd18008">
    <property type="entry name" value="DEXDc_SHPRH-like"/>
    <property type="match status" value="1"/>
</dbReference>
<dbReference type="PANTHER" id="PTHR45626">
    <property type="entry name" value="TRANSCRIPTION TERMINATION FACTOR 2-RELATED"/>
    <property type="match status" value="1"/>
</dbReference>
<dbReference type="OrthoDB" id="448448at2759"/>
<dbReference type="GO" id="GO:0005634">
    <property type="term" value="C:nucleus"/>
    <property type="evidence" value="ECO:0007669"/>
    <property type="project" value="TreeGrafter"/>
</dbReference>
<organism evidence="6 7">
    <name type="scientific">Thelonectria olida</name>
    <dbReference type="NCBI Taxonomy" id="1576542"/>
    <lineage>
        <taxon>Eukaryota</taxon>
        <taxon>Fungi</taxon>
        <taxon>Dikarya</taxon>
        <taxon>Ascomycota</taxon>
        <taxon>Pezizomycotina</taxon>
        <taxon>Sordariomycetes</taxon>
        <taxon>Hypocreomycetidae</taxon>
        <taxon>Hypocreales</taxon>
        <taxon>Nectriaceae</taxon>
        <taxon>Thelonectria</taxon>
    </lineage>
</organism>
<dbReference type="GO" id="GO:0005524">
    <property type="term" value="F:ATP binding"/>
    <property type="evidence" value="ECO:0007669"/>
    <property type="project" value="UniProtKB-KW"/>
</dbReference>
<dbReference type="AlphaFoldDB" id="A0A9P9AGC4"/>
<dbReference type="PANTHER" id="PTHR45626:SF22">
    <property type="entry name" value="DNA REPAIR PROTEIN RAD5"/>
    <property type="match status" value="1"/>
</dbReference>
<evidence type="ECO:0000256" key="2">
    <source>
        <dbReference type="ARBA" id="ARBA00022801"/>
    </source>
</evidence>
<keyword evidence="7" id="KW-1185">Reference proteome</keyword>
<dbReference type="SMART" id="SM00487">
    <property type="entry name" value="DEXDc"/>
    <property type="match status" value="1"/>
</dbReference>
<dbReference type="InterPro" id="IPR050628">
    <property type="entry name" value="SNF2_RAD54_helicase_TF"/>
</dbReference>
<dbReference type="InterPro" id="IPR014001">
    <property type="entry name" value="Helicase_ATP-bd"/>
</dbReference>
<keyword evidence="1" id="KW-0547">Nucleotide-binding</keyword>
<sequence>MSLSSQPNVDAPEAHFLPARTNLGTVSSQFESCPAPWTSVGQLQCQIYQPQIEGLRYETPPAAVQYAAGYRHPFPPLNFTPHPVLWPQAVQPPPVPIASDLHVLHSIHPYSGVLSQDPAPSWLSLESSHANALHSFSTYDELRTQNPDEASLSVSIQTTKEAGELVCFGTLPEISARCGRPGSGEIPPPLQVQIESSDRFSAKDFPEVRGRIPTTHGQMIQGLLDEKSLRLHGLCTFQTEPAGQRPSRGYTQIPCMLEVTVYGPLELFDEIGSWFEEYDIFLQDPQVCYLDVKYCNPQRLSSDDLASCPLVSEVVARKSGLVHLQVITERPDLLDILDSNVDLEEAPQPPMIRTALKRHQRQALTFMLRREIGWAFDCKQSNIWEAIDTDEGQFFLNRVSNTDQTEEPPQFYGGIIADPMGLGKTLTMIALVVTDLESVKNSTVHMSVDEDHKHDAAATLIIVPPPLLGTWEEQLAEHVYDGGLKCRRHHGKFRLTEIEEVDPLNVVLTTYHTVSAEWKVGKAANKSPLFSIRWRRVILDEAHFVRNGNSQTAHAVCALSAVSRWAVTGTPIQNRLSDLATLLKFIRVYPYDDPKCFDADISRLWKSGQDEEAVKRIKRLSACLLLRRAKGTIRLPPRRDLQCPVEFTRAERAMYDEILHQAVTRIDEALHQDSELTRSGVYVNVLQQIESLRLFCNLGLHYHTRHDKPMVQSSPEACDWGNVAQHTFNARREMGPIVCLQCSSAVDLTETLLDDLTTMQSPQFSRCMKLTCSECSYKLSRAAWPMECGHNPPCPTAPVSLSSAAFEGASGEVASPMLAQSIGLPSKVEALVADIKTLPPDVKWCVSLSQPAIARLQLTPRSVVFSTWRLTLDIVEAGLNQAGVTSIRFDGKVPQKERQVVVNRFRTDPDVRIMLLTLSCGAAGLTLTVASRAYLMEPHWNPSLEEQALARIHRLGQTREITTIRFFVRNSFEEQVMRVQESKKHLACVLLSPHDGGQTDDSLGGLQMLRSLL</sequence>
<evidence type="ECO:0000259" key="5">
    <source>
        <dbReference type="PROSITE" id="PS51194"/>
    </source>
</evidence>
<dbReference type="InterPro" id="IPR000330">
    <property type="entry name" value="SNF2_N"/>
</dbReference>
<name>A0A9P9AGC4_9HYPO</name>
<evidence type="ECO:0000313" key="6">
    <source>
        <dbReference type="EMBL" id="KAH6867419.1"/>
    </source>
</evidence>
<feature type="domain" description="Helicase C-terminal" evidence="5">
    <location>
        <begin position="848"/>
        <end position="997"/>
    </location>
</feature>